<dbReference type="GO" id="GO:0016887">
    <property type="term" value="F:ATP hydrolysis activity"/>
    <property type="evidence" value="ECO:0007669"/>
    <property type="project" value="InterPro"/>
</dbReference>
<keyword evidence="11" id="KW-0378">Hydrolase</keyword>
<comment type="subcellular location">
    <subcellularLocation>
        <location evidence="1">Cell membrane</location>
        <topology evidence="1">Multi-pass membrane protein</topology>
    </subcellularLocation>
</comment>
<dbReference type="PROSITE" id="PS00211">
    <property type="entry name" value="ABC_TRANSPORTER_1"/>
    <property type="match status" value="1"/>
</dbReference>
<dbReference type="GO" id="GO:0015421">
    <property type="term" value="F:ABC-type oligopeptide transporter activity"/>
    <property type="evidence" value="ECO:0007669"/>
    <property type="project" value="TreeGrafter"/>
</dbReference>
<dbReference type="GO" id="GO:0005886">
    <property type="term" value="C:plasma membrane"/>
    <property type="evidence" value="ECO:0007669"/>
    <property type="project" value="UniProtKB-SubCell"/>
</dbReference>
<evidence type="ECO:0000259" key="9">
    <source>
        <dbReference type="PROSITE" id="PS50893"/>
    </source>
</evidence>
<feature type="domain" description="ABC transmembrane type-1" evidence="10">
    <location>
        <begin position="27"/>
        <end position="306"/>
    </location>
</feature>
<accession>F4LLY1</accession>
<keyword evidence="4" id="KW-0547">Nucleotide-binding</keyword>
<keyword evidence="5" id="KW-0067">ATP-binding</keyword>
<dbReference type="AlphaFoldDB" id="F4LLY1"/>
<dbReference type="Proteomes" id="UP000006546">
    <property type="component" value="Chromosome"/>
</dbReference>
<dbReference type="SUPFAM" id="SSF52540">
    <property type="entry name" value="P-loop containing nucleoside triphosphate hydrolases"/>
    <property type="match status" value="1"/>
</dbReference>
<dbReference type="Pfam" id="PF00664">
    <property type="entry name" value="ABC_membrane"/>
    <property type="match status" value="1"/>
</dbReference>
<dbReference type="InterPro" id="IPR003593">
    <property type="entry name" value="AAA+_ATPase"/>
</dbReference>
<gene>
    <name evidence="11" type="ordered locus">Trebr_0223</name>
</gene>
<feature type="transmembrane region" description="Helical" evidence="8">
    <location>
        <begin position="253"/>
        <end position="270"/>
    </location>
</feature>
<dbReference type="PANTHER" id="PTHR43394">
    <property type="entry name" value="ATP-DEPENDENT PERMEASE MDL1, MITOCHONDRIAL"/>
    <property type="match status" value="1"/>
</dbReference>
<dbReference type="STRING" id="906968.Trebr_0223"/>
<dbReference type="OrthoDB" id="341671at2"/>
<sequence>MKTSSVRNVKRFFSYYRPHWKLFAADMVCAAFIAGVDLVFPVLTRFTVNQLLPDRLYAFFFTLIAVMAGLYAVQTAASYFVAYFGHLFGTYVETDMRRDVFAHIEKQSFSFFDNHRTGHLMSRVTYDLFEVTELAHHGPEDVFISAATLIGSFCIMLTIRWELALVIFTVLPVLIFYTARTRGKLNASSRAVKEKTAEINASIESSISGARVTKVFTNEPYENERFARSNGAFLCAKRTFYRAMAGFHCKVDFATHILNVVVLAFGGFLIMKGRMNLADLIAANLFVAAFLQPIRRLTNFVEQFTTGMAGFTRFVELMDTHTETPEKPGAKPLAPVRGDIDYENVSFSYNNNVAVLSAVNFNVKAAQKIALVGPSGGGKTTLCHLLPRFYEISGGSIRIDGVDIRDVTIESLRRQIGLVQQDVFLFAGTIRDNIAYGKVGASDAEVAEAARRAEIHEDILKMPNGYDTVVGERGIKLSGGQKQRISIARIFLKNPPILILDEATSALDSATEVKIQRAFDELAKGRTTLVIAHRLSTIRNADAIIVVTDEGIAQSGTHETLMASGGLYRDLYTAQFADVC</sequence>
<keyword evidence="6 8" id="KW-1133">Transmembrane helix</keyword>
<dbReference type="PROSITE" id="PS50929">
    <property type="entry name" value="ABC_TM1F"/>
    <property type="match status" value="1"/>
</dbReference>
<dbReference type="InterPro" id="IPR027417">
    <property type="entry name" value="P-loop_NTPase"/>
</dbReference>
<dbReference type="Gene3D" id="3.40.50.300">
    <property type="entry name" value="P-loop containing nucleotide triphosphate hydrolases"/>
    <property type="match status" value="1"/>
</dbReference>
<evidence type="ECO:0000256" key="5">
    <source>
        <dbReference type="ARBA" id="ARBA00022840"/>
    </source>
</evidence>
<dbReference type="InterPro" id="IPR011527">
    <property type="entry name" value="ABC1_TM_dom"/>
</dbReference>
<evidence type="ECO:0000256" key="6">
    <source>
        <dbReference type="ARBA" id="ARBA00022989"/>
    </source>
</evidence>
<protein>
    <submittedName>
        <fullName evidence="11">Xenobiotic-transporting ATPase</fullName>
        <ecNumber evidence="11">3.6.3.44</ecNumber>
    </submittedName>
</protein>
<proteinExistence type="predicted"/>
<evidence type="ECO:0000256" key="3">
    <source>
        <dbReference type="ARBA" id="ARBA00022692"/>
    </source>
</evidence>
<feature type="transmembrane region" description="Helical" evidence="8">
    <location>
        <begin position="161"/>
        <end position="179"/>
    </location>
</feature>
<dbReference type="InterPro" id="IPR017871">
    <property type="entry name" value="ABC_transporter-like_CS"/>
</dbReference>
<dbReference type="CDD" id="cd18549">
    <property type="entry name" value="ABC_6TM_YwjA_like"/>
    <property type="match status" value="1"/>
</dbReference>
<organism evidence="11 12">
    <name type="scientific">Treponema brennaborense (strain DSM 12168 / CIP 105900 / DD5/3)</name>
    <dbReference type="NCBI Taxonomy" id="906968"/>
    <lineage>
        <taxon>Bacteria</taxon>
        <taxon>Pseudomonadati</taxon>
        <taxon>Spirochaetota</taxon>
        <taxon>Spirochaetia</taxon>
        <taxon>Spirochaetales</taxon>
        <taxon>Treponemataceae</taxon>
        <taxon>Treponema</taxon>
    </lineage>
</organism>
<dbReference type="Pfam" id="PF00005">
    <property type="entry name" value="ABC_tran"/>
    <property type="match status" value="1"/>
</dbReference>
<keyword evidence="7 8" id="KW-0472">Membrane</keyword>
<dbReference type="HOGENOM" id="CLU_000604_84_3_12"/>
<dbReference type="InterPro" id="IPR003439">
    <property type="entry name" value="ABC_transporter-like_ATP-bd"/>
</dbReference>
<dbReference type="FunFam" id="3.40.50.300:FF:000287">
    <property type="entry name" value="Multidrug ABC transporter ATP-binding protein"/>
    <property type="match status" value="1"/>
</dbReference>
<keyword evidence="12" id="KW-1185">Reference proteome</keyword>
<feature type="transmembrane region" description="Helical" evidence="8">
    <location>
        <begin position="55"/>
        <end position="73"/>
    </location>
</feature>
<evidence type="ECO:0000256" key="4">
    <source>
        <dbReference type="ARBA" id="ARBA00022741"/>
    </source>
</evidence>
<dbReference type="InterPro" id="IPR036640">
    <property type="entry name" value="ABC1_TM_sf"/>
</dbReference>
<dbReference type="EC" id="3.6.3.44" evidence="11"/>
<dbReference type="GO" id="GO:0005524">
    <property type="term" value="F:ATP binding"/>
    <property type="evidence" value="ECO:0007669"/>
    <property type="project" value="UniProtKB-KW"/>
</dbReference>
<evidence type="ECO:0000313" key="11">
    <source>
        <dbReference type="EMBL" id="AEE15673.1"/>
    </source>
</evidence>
<evidence type="ECO:0000256" key="7">
    <source>
        <dbReference type="ARBA" id="ARBA00023136"/>
    </source>
</evidence>
<dbReference type="eggNOG" id="COG1132">
    <property type="taxonomic scope" value="Bacteria"/>
</dbReference>
<dbReference type="KEGG" id="tbe:Trebr_0223"/>
<dbReference type="PANTHER" id="PTHR43394:SF1">
    <property type="entry name" value="ATP-BINDING CASSETTE SUB-FAMILY B MEMBER 10, MITOCHONDRIAL"/>
    <property type="match status" value="1"/>
</dbReference>
<dbReference type="PROSITE" id="PS50893">
    <property type="entry name" value="ABC_TRANSPORTER_2"/>
    <property type="match status" value="1"/>
</dbReference>
<evidence type="ECO:0000313" key="12">
    <source>
        <dbReference type="Proteomes" id="UP000006546"/>
    </source>
</evidence>
<keyword evidence="2" id="KW-0813">Transport</keyword>
<evidence type="ECO:0000256" key="1">
    <source>
        <dbReference type="ARBA" id="ARBA00004651"/>
    </source>
</evidence>
<dbReference type="SUPFAM" id="SSF90123">
    <property type="entry name" value="ABC transporter transmembrane region"/>
    <property type="match status" value="1"/>
</dbReference>
<name>F4LLY1_TREBD</name>
<evidence type="ECO:0000256" key="8">
    <source>
        <dbReference type="SAM" id="Phobius"/>
    </source>
</evidence>
<dbReference type="InterPro" id="IPR039421">
    <property type="entry name" value="Type_1_exporter"/>
</dbReference>
<keyword evidence="3 8" id="KW-0812">Transmembrane</keyword>
<feature type="domain" description="ABC transporter" evidence="9">
    <location>
        <begin position="340"/>
        <end position="574"/>
    </location>
</feature>
<dbReference type="SMART" id="SM00382">
    <property type="entry name" value="AAA"/>
    <property type="match status" value="1"/>
</dbReference>
<evidence type="ECO:0000256" key="2">
    <source>
        <dbReference type="ARBA" id="ARBA00022448"/>
    </source>
</evidence>
<dbReference type="EMBL" id="CP002696">
    <property type="protein sequence ID" value="AEE15673.1"/>
    <property type="molecule type" value="Genomic_DNA"/>
</dbReference>
<reference evidence="12" key="1">
    <citation type="submission" date="2011-04" db="EMBL/GenBank/DDBJ databases">
        <title>The complete genome of Treponema brennaborense DSM 12168.</title>
        <authorList>
            <person name="Lucas S."/>
            <person name="Han J."/>
            <person name="Lapidus A."/>
            <person name="Bruce D."/>
            <person name="Goodwin L."/>
            <person name="Pitluck S."/>
            <person name="Peters L."/>
            <person name="Kyrpides N."/>
            <person name="Mavromatis K."/>
            <person name="Ivanova N."/>
            <person name="Mikhailova N."/>
            <person name="Pagani I."/>
            <person name="Teshima H."/>
            <person name="Detter J.C."/>
            <person name="Tapia R."/>
            <person name="Han C."/>
            <person name="Land M."/>
            <person name="Hauser L."/>
            <person name="Markowitz V."/>
            <person name="Cheng J.-F."/>
            <person name="Hugenholtz P."/>
            <person name="Woyke T."/>
            <person name="Wu D."/>
            <person name="Gronow S."/>
            <person name="Wellnitz S."/>
            <person name="Brambilla E."/>
            <person name="Klenk H.-P."/>
            <person name="Eisen J.A."/>
        </authorList>
    </citation>
    <scope>NUCLEOTIDE SEQUENCE [LARGE SCALE GENOMIC DNA]</scope>
    <source>
        <strain evidence="12">DSM 12168 / CIP 105900 / DD5/3</strain>
    </source>
</reference>
<dbReference type="Gene3D" id="1.20.1560.10">
    <property type="entry name" value="ABC transporter type 1, transmembrane domain"/>
    <property type="match status" value="1"/>
</dbReference>
<dbReference type="RefSeq" id="WP_013757392.1">
    <property type="nucleotide sequence ID" value="NC_015500.1"/>
</dbReference>
<evidence type="ECO:0000259" key="10">
    <source>
        <dbReference type="PROSITE" id="PS50929"/>
    </source>
</evidence>
<feature type="transmembrane region" description="Helical" evidence="8">
    <location>
        <begin position="20"/>
        <end position="43"/>
    </location>
</feature>